<keyword evidence="2" id="KW-1185">Reference proteome</keyword>
<protein>
    <submittedName>
        <fullName evidence="1">Uncharacterized protein</fullName>
    </submittedName>
</protein>
<name>A0A7W6C3E0_9SPHN</name>
<comment type="caution">
    <text evidence="1">The sequence shown here is derived from an EMBL/GenBank/DDBJ whole genome shotgun (WGS) entry which is preliminary data.</text>
</comment>
<proteinExistence type="predicted"/>
<dbReference type="AlphaFoldDB" id="A0A7W6C3E0"/>
<organism evidence="1 2">
    <name type="scientific">Novosphingobium fluoreni</name>
    <dbReference type="NCBI Taxonomy" id="1391222"/>
    <lineage>
        <taxon>Bacteria</taxon>
        <taxon>Pseudomonadati</taxon>
        <taxon>Pseudomonadota</taxon>
        <taxon>Alphaproteobacteria</taxon>
        <taxon>Sphingomonadales</taxon>
        <taxon>Sphingomonadaceae</taxon>
        <taxon>Novosphingobium</taxon>
    </lineage>
</organism>
<evidence type="ECO:0000313" key="2">
    <source>
        <dbReference type="Proteomes" id="UP000561459"/>
    </source>
</evidence>
<accession>A0A7W6C3E0</accession>
<dbReference type="EMBL" id="JACIDY010000003">
    <property type="protein sequence ID" value="MBB3940078.1"/>
    <property type="molecule type" value="Genomic_DNA"/>
</dbReference>
<gene>
    <name evidence="1" type="ORF">GGR39_001728</name>
</gene>
<reference evidence="1 2" key="1">
    <citation type="submission" date="2020-08" db="EMBL/GenBank/DDBJ databases">
        <title>Genomic Encyclopedia of Type Strains, Phase IV (KMG-IV): sequencing the most valuable type-strain genomes for metagenomic binning, comparative biology and taxonomic classification.</title>
        <authorList>
            <person name="Goeker M."/>
        </authorList>
    </citation>
    <scope>NUCLEOTIDE SEQUENCE [LARGE SCALE GENOMIC DNA]</scope>
    <source>
        <strain evidence="1 2">DSM 27568</strain>
    </source>
</reference>
<dbReference type="Proteomes" id="UP000561459">
    <property type="component" value="Unassembled WGS sequence"/>
</dbReference>
<dbReference type="RefSeq" id="WP_183616733.1">
    <property type="nucleotide sequence ID" value="NZ_JACIDY010000003.1"/>
</dbReference>
<sequence length="173" mass="18200">MADQEPIALLLLQKCAQVEAAAGLVTAVRALHGPSRTAPIVLLTEAEAKTDPKSSSVDAAIPIHCPADHAARELERWRPVSLEPTRRIAGILGPGPIAGMIERLGVRLEAAMGMLAQERIDQGEAHRLAGLCGTLGFAQAHAAWLDLSLGEATSLAEARRTTRLTLAAIARGL</sequence>
<evidence type="ECO:0000313" key="1">
    <source>
        <dbReference type="EMBL" id="MBB3940078.1"/>
    </source>
</evidence>